<reference evidence="2 3" key="1">
    <citation type="journal article" date="2013" name="J. Microbiol.">
        <title>Mucilaginibacter ginsenosidivorax sp. nov., with ginsenoside converting activity isolated from sediment.</title>
        <authorList>
            <person name="Kim J.K."/>
            <person name="Choi T.E."/>
            <person name="Liu Q.M."/>
            <person name="Park H.Y."/>
            <person name="Yi T.H."/>
            <person name="Yoon M.H."/>
            <person name="Kim S.C."/>
            <person name="Im W.T."/>
        </authorList>
    </citation>
    <scope>NUCLEOTIDE SEQUENCE [LARGE SCALE GENOMIC DNA]</scope>
    <source>
        <strain evidence="2 3">KHI28</strain>
    </source>
</reference>
<keyword evidence="1" id="KW-0812">Transmembrane</keyword>
<dbReference type="Proteomes" id="UP000321362">
    <property type="component" value="Chromosome"/>
</dbReference>
<evidence type="ECO:0000313" key="3">
    <source>
        <dbReference type="Proteomes" id="UP000321362"/>
    </source>
</evidence>
<protein>
    <submittedName>
        <fullName evidence="2">Uncharacterized protein</fullName>
    </submittedName>
</protein>
<dbReference type="OrthoDB" id="796481at2"/>
<evidence type="ECO:0000256" key="1">
    <source>
        <dbReference type="SAM" id="Phobius"/>
    </source>
</evidence>
<proteinExistence type="predicted"/>
<feature type="transmembrane region" description="Helical" evidence="1">
    <location>
        <begin position="84"/>
        <end position="104"/>
    </location>
</feature>
<gene>
    <name evidence="2" type="ORF">FSB76_03055</name>
</gene>
<keyword evidence="3" id="KW-1185">Reference proteome</keyword>
<name>A0A5B8VTJ0_9SPHI</name>
<sequence>MLREKNGVVKDLKVLFVAAWYIFIAVSHIFLLPKLTEQGNRPASGHNSIFKRNSGNLTLNAVHWNFIQRTDKVVISDKKSVIDLLKAVVASFIVLLFALQIWRIRPHWQRFFRILLSDYRYSYLSFCSFRI</sequence>
<dbReference type="EMBL" id="CP042437">
    <property type="protein sequence ID" value="QEC74974.1"/>
    <property type="molecule type" value="Genomic_DNA"/>
</dbReference>
<organism evidence="2 3">
    <name type="scientific">Mucilaginibacter ginsenosidivorax</name>
    <dbReference type="NCBI Taxonomy" id="862126"/>
    <lineage>
        <taxon>Bacteria</taxon>
        <taxon>Pseudomonadati</taxon>
        <taxon>Bacteroidota</taxon>
        <taxon>Sphingobacteriia</taxon>
        <taxon>Sphingobacteriales</taxon>
        <taxon>Sphingobacteriaceae</taxon>
        <taxon>Mucilaginibacter</taxon>
    </lineage>
</organism>
<accession>A0A5B8VTJ0</accession>
<dbReference type="KEGG" id="mgk:FSB76_03055"/>
<keyword evidence="1" id="KW-0472">Membrane</keyword>
<dbReference type="RefSeq" id="WP_147052130.1">
    <property type="nucleotide sequence ID" value="NZ_CP042437.1"/>
</dbReference>
<feature type="transmembrane region" description="Helical" evidence="1">
    <location>
        <begin position="12"/>
        <end position="32"/>
    </location>
</feature>
<dbReference type="AlphaFoldDB" id="A0A5B8VTJ0"/>
<evidence type="ECO:0000313" key="2">
    <source>
        <dbReference type="EMBL" id="QEC74974.1"/>
    </source>
</evidence>
<keyword evidence="1" id="KW-1133">Transmembrane helix</keyword>